<dbReference type="PANTHER" id="PTHR15503:SF45">
    <property type="entry name" value="RNA-DIRECTED DNA POLYMERASE HOMOLOG"/>
    <property type="match status" value="1"/>
</dbReference>
<proteinExistence type="predicted"/>
<dbReference type="Gene3D" id="3.30.70.270">
    <property type="match status" value="1"/>
</dbReference>
<dbReference type="OrthoDB" id="1735095at2759"/>
<reference evidence="2" key="1">
    <citation type="journal article" date="2019" name="Plant Biotechnol. J.">
        <title>Genome sequencing of the Australian wild diploid species Gossypium australe highlights disease resistance and delayed gland morphogenesis.</title>
        <authorList>
            <person name="Cai Y."/>
            <person name="Cai X."/>
            <person name="Wang Q."/>
            <person name="Wang P."/>
            <person name="Zhang Y."/>
            <person name="Cai C."/>
            <person name="Xu Y."/>
            <person name="Wang K."/>
            <person name="Zhou Z."/>
            <person name="Wang C."/>
            <person name="Geng S."/>
            <person name="Li B."/>
            <person name="Dong Q."/>
            <person name="Hou Y."/>
            <person name="Wang H."/>
            <person name="Ai P."/>
            <person name="Liu Z."/>
            <person name="Yi F."/>
            <person name="Sun M."/>
            <person name="An G."/>
            <person name="Cheng J."/>
            <person name="Zhang Y."/>
            <person name="Shi Q."/>
            <person name="Xie Y."/>
            <person name="Shi X."/>
            <person name="Chang Y."/>
            <person name="Huang F."/>
            <person name="Chen Y."/>
            <person name="Hong S."/>
            <person name="Mi L."/>
            <person name="Sun Q."/>
            <person name="Zhang L."/>
            <person name="Zhou B."/>
            <person name="Peng R."/>
            <person name="Zhang X."/>
            <person name="Liu F."/>
        </authorList>
    </citation>
    <scope>NUCLEOTIDE SEQUENCE [LARGE SCALE GENOMIC DNA]</scope>
    <source>
        <strain evidence="2">cv. PA1801</strain>
    </source>
</reference>
<dbReference type="PANTHER" id="PTHR15503">
    <property type="entry name" value="LDOC1 RELATED"/>
    <property type="match status" value="1"/>
</dbReference>
<evidence type="ECO:0000313" key="1">
    <source>
        <dbReference type="EMBL" id="KAA3483907.1"/>
    </source>
</evidence>
<dbReference type="Gene3D" id="3.10.10.10">
    <property type="entry name" value="HIV Type 1 Reverse Transcriptase, subunit A, domain 1"/>
    <property type="match status" value="1"/>
</dbReference>
<dbReference type="SUPFAM" id="SSF56672">
    <property type="entry name" value="DNA/RNA polymerases"/>
    <property type="match status" value="1"/>
</dbReference>
<dbReference type="InterPro" id="IPR043128">
    <property type="entry name" value="Rev_trsase/Diguanyl_cyclase"/>
</dbReference>
<protein>
    <submittedName>
        <fullName evidence="1">Retrotransposon-like protein</fullName>
    </submittedName>
</protein>
<sequence>MVNYRPRCVHLANSEGNEILLMGIKSELEERIIFDAYLAYIMNTPEPRNEVSQVLIVREFMDVFTEELLGMPSIELEPRTTPISCTPHRMAPIELKKLKEQPSVSPWGAPILFVEKKDGSMHLCIDNPQLNKIAIKNKYLLHRIKDLFYQLSGMWCSPRLT</sequence>
<keyword evidence="2" id="KW-1185">Reference proteome</keyword>
<organism evidence="1 2">
    <name type="scientific">Gossypium australe</name>
    <dbReference type="NCBI Taxonomy" id="47621"/>
    <lineage>
        <taxon>Eukaryota</taxon>
        <taxon>Viridiplantae</taxon>
        <taxon>Streptophyta</taxon>
        <taxon>Embryophyta</taxon>
        <taxon>Tracheophyta</taxon>
        <taxon>Spermatophyta</taxon>
        <taxon>Magnoliopsida</taxon>
        <taxon>eudicotyledons</taxon>
        <taxon>Gunneridae</taxon>
        <taxon>Pentapetalae</taxon>
        <taxon>rosids</taxon>
        <taxon>malvids</taxon>
        <taxon>Malvales</taxon>
        <taxon>Malvaceae</taxon>
        <taxon>Malvoideae</taxon>
        <taxon>Gossypium</taxon>
    </lineage>
</organism>
<evidence type="ECO:0000313" key="2">
    <source>
        <dbReference type="Proteomes" id="UP000325315"/>
    </source>
</evidence>
<comment type="caution">
    <text evidence="1">The sequence shown here is derived from an EMBL/GenBank/DDBJ whole genome shotgun (WGS) entry which is preliminary data.</text>
</comment>
<name>A0A5B6WSM3_9ROSI</name>
<dbReference type="InterPro" id="IPR043502">
    <property type="entry name" value="DNA/RNA_pol_sf"/>
</dbReference>
<dbReference type="Proteomes" id="UP000325315">
    <property type="component" value="Unassembled WGS sequence"/>
</dbReference>
<accession>A0A5B6WSM3</accession>
<dbReference type="InterPro" id="IPR032567">
    <property type="entry name" value="RTL1-rel"/>
</dbReference>
<gene>
    <name evidence="1" type="ORF">EPI10_006034</name>
</gene>
<dbReference type="EMBL" id="SMMG02000002">
    <property type="protein sequence ID" value="KAA3483907.1"/>
    <property type="molecule type" value="Genomic_DNA"/>
</dbReference>
<dbReference type="AlphaFoldDB" id="A0A5B6WSM3"/>